<keyword evidence="1" id="KW-0472">Membrane</keyword>
<dbReference type="Gene3D" id="3.20.20.450">
    <property type="entry name" value="EAL domain"/>
    <property type="match status" value="1"/>
</dbReference>
<dbReference type="InterPro" id="IPR035919">
    <property type="entry name" value="EAL_sf"/>
</dbReference>
<dbReference type="PANTHER" id="PTHR44757:SF2">
    <property type="entry name" value="BIOFILM ARCHITECTURE MAINTENANCE PROTEIN MBAA"/>
    <property type="match status" value="1"/>
</dbReference>
<proteinExistence type="predicted"/>
<dbReference type="Pfam" id="PF00990">
    <property type="entry name" value="GGDEF"/>
    <property type="match status" value="1"/>
</dbReference>
<feature type="transmembrane region" description="Helical" evidence="1">
    <location>
        <begin position="67"/>
        <end position="86"/>
    </location>
</feature>
<dbReference type="SUPFAM" id="SSF55073">
    <property type="entry name" value="Nucleotide cyclase"/>
    <property type="match status" value="1"/>
</dbReference>
<feature type="transmembrane region" description="Helical" evidence="1">
    <location>
        <begin position="135"/>
        <end position="153"/>
    </location>
</feature>
<reference evidence="4 5" key="1">
    <citation type="submission" date="2019-10" db="EMBL/GenBank/DDBJ databases">
        <title>Rubrobacter sp nov SCSIO 52915 isolated from a deep-sea sediment in the South China Sea.</title>
        <authorList>
            <person name="Chen R.W."/>
        </authorList>
    </citation>
    <scope>NUCLEOTIDE SEQUENCE [LARGE SCALE GENOMIC DNA]</scope>
    <source>
        <strain evidence="4 5">SCSIO 52915</strain>
    </source>
</reference>
<dbReference type="NCBIfam" id="TIGR00254">
    <property type="entry name" value="GGDEF"/>
    <property type="match status" value="1"/>
</dbReference>
<dbReference type="PROSITE" id="PS50887">
    <property type="entry name" value="GGDEF"/>
    <property type="match status" value="1"/>
</dbReference>
<dbReference type="InterPro" id="IPR001633">
    <property type="entry name" value="EAL_dom"/>
</dbReference>
<dbReference type="CDD" id="cd01949">
    <property type="entry name" value="GGDEF"/>
    <property type="match status" value="1"/>
</dbReference>
<evidence type="ECO:0000259" key="3">
    <source>
        <dbReference type="PROSITE" id="PS50887"/>
    </source>
</evidence>
<dbReference type="Proteomes" id="UP000502706">
    <property type="component" value="Chromosome"/>
</dbReference>
<dbReference type="InterPro" id="IPR043128">
    <property type="entry name" value="Rev_trsase/Diguanyl_cyclase"/>
</dbReference>
<dbReference type="PANTHER" id="PTHR44757">
    <property type="entry name" value="DIGUANYLATE CYCLASE DGCP"/>
    <property type="match status" value="1"/>
</dbReference>
<dbReference type="RefSeq" id="WP_166396278.1">
    <property type="nucleotide sequence ID" value="NZ_CP045121.1"/>
</dbReference>
<feature type="domain" description="GGDEF" evidence="3">
    <location>
        <begin position="197"/>
        <end position="330"/>
    </location>
</feature>
<dbReference type="AlphaFoldDB" id="A0A6G8PWK3"/>
<dbReference type="CDD" id="cd01948">
    <property type="entry name" value="EAL"/>
    <property type="match status" value="1"/>
</dbReference>
<keyword evidence="1" id="KW-1133">Transmembrane helix</keyword>
<gene>
    <name evidence="4" type="ORF">GBA65_08770</name>
</gene>
<dbReference type="InterPro" id="IPR052155">
    <property type="entry name" value="Biofilm_reg_signaling"/>
</dbReference>
<organism evidence="4 5">
    <name type="scientific">Rubrobacter marinus</name>
    <dbReference type="NCBI Taxonomy" id="2653852"/>
    <lineage>
        <taxon>Bacteria</taxon>
        <taxon>Bacillati</taxon>
        <taxon>Actinomycetota</taxon>
        <taxon>Rubrobacteria</taxon>
        <taxon>Rubrobacterales</taxon>
        <taxon>Rubrobacteraceae</taxon>
        <taxon>Rubrobacter</taxon>
    </lineage>
</organism>
<dbReference type="Gene3D" id="3.30.70.270">
    <property type="match status" value="1"/>
</dbReference>
<protein>
    <submittedName>
        <fullName evidence="4">EAL domain-containing protein</fullName>
    </submittedName>
</protein>
<feature type="transmembrane region" description="Helical" evidence="1">
    <location>
        <begin position="16"/>
        <end position="37"/>
    </location>
</feature>
<dbReference type="Pfam" id="PF00563">
    <property type="entry name" value="EAL"/>
    <property type="match status" value="1"/>
</dbReference>
<dbReference type="PROSITE" id="PS50883">
    <property type="entry name" value="EAL"/>
    <property type="match status" value="1"/>
</dbReference>
<dbReference type="SMART" id="SM00052">
    <property type="entry name" value="EAL"/>
    <property type="match status" value="1"/>
</dbReference>
<evidence type="ECO:0000313" key="4">
    <source>
        <dbReference type="EMBL" id="QIN78599.1"/>
    </source>
</evidence>
<keyword evidence="5" id="KW-1185">Reference proteome</keyword>
<accession>A0A6G8PWK3</accession>
<sequence length="601" mass="65674">MLKVNNPDLDLQRRGHVLAVILVGLALAAAFVSVINLAQGQYQYNAYNGAALLLIGSLYTLNRLGYVRLASLLTVACMAFGPFLAFNEPDMRTAYSMLVVPLITASFLLTPWGSFVVAASVIAVSAWIGLFSETFYFPLITLPVIAGLSYLFADSLDRAYVKNRHIALHDSLTDMPNRTMFLDKLHGATARAERAGNMVAVLFLDLDDFKRVNDSLGHKTGDDLLIQVGQRLQSTLRVGDTAARLGGDEFTVLLEGIEEGEESARVAHRVRERLESPFVVGGGHEVVVKASVGIAMSANTTISAGDLLRNANVAMYKAKKGKLGYALYDPSMHAEVLERLRLENDMRRALEEEEFEVHYQPKVQLTTGAMTGVEALVRWRHPERGMISPGQFIPLAEDTGLIVPIGMWVLETACRQAKEWEALHPDSPPLMMAVNLSARQFRHPSLMEDILAALQRSGLEPHKLQLEVTESVVMDNSEHAIGVLRELRKLGVKSAMDDFGTGYSSLGYLKTLPLSNLKVDRSFVKGLGDNAEDSAIVRLVVDLAHTLGLKVTAEGVETAEQVAHLKEMGCDLGQGFYFSRPLASEAMTELLEAGVPLSGTV</sequence>
<dbReference type="EMBL" id="CP045121">
    <property type="protein sequence ID" value="QIN78599.1"/>
    <property type="molecule type" value="Genomic_DNA"/>
</dbReference>
<dbReference type="FunFam" id="3.20.20.450:FF:000001">
    <property type="entry name" value="Cyclic di-GMP phosphodiesterase yahA"/>
    <property type="match status" value="1"/>
</dbReference>
<dbReference type="InterPro" id="IPR029787">
    <property type="entry name" value="Nucleotide_cyclase"/>
</dbReference>
<evidence type="ECO:0000313" key="5">
    <source>
        <dbReference type="Proteomes" id="UP000502706"/>
    </source>
</evidence>
<evidence type="ECO:0000259" key="2">
    <source>
        <dbReference type="PROSITE" id="PS50883"/>
    </source>
</evidence>
<name>A0A6G8PWK3_9ACTN</name>
<dbReference type="InterPro" id="IPR000160">
    <property type="entry name" value="GGDEF_dom"/>
</dbReference>
<dbReference type="SMART" id="SM00267">
    <property type="entry name" value="GGDEF"/>
    <property type="match status" value="1"/>
</dbReference>
<dbReference type="KEGG" id="rmar:GBA65_08770"/>
<feature type="domain" description="EAL" evidence="2">
    <location>
        <begin position="339"/>
        <end position="595"/>
    </location>
</feature>
<keyword evidence="1" id="KW-0812">Transmembrane</keyword>
<evidence type="ECO:0000256" key="1">
    <source>
        <dbReference type="SAM" id="Phobius"/>
    </source>
</evidence>
<dbReference type="SUPFAM" id="SSF141868">
    <property type="entry name" value="EAL domain-like"/>
    <property type="match status" value="1"/>
</dbReference>
<feature type="transmembrane region" description="Helical" evidence="1">
    <location>
        <begin position="98"/>
        <end position="129"/>
    </location>
</feature>